<dbReference type="EMBL" id="KB454488">
    <property type="protein sequence ID" value="EME32037.1"/>
    <property type="molecule type" value="Genomic_DNA"/>
</dbReference>
<dbReference type="AlphaFoldDB" id="M2XPB9"/>
<feature type="transmembrane region" description="Helical" evidence="1">
    <location>
        <begin position="89"/>
        <end position="108"/>
    </location>
</feature>
<evidence type="ECO:0000256" key="1">
    <source>
        <dbReference type="SAM" id="Phobius"/>
    </source>
</evidence>
<protein>
    <submittedName>
        <fullName evidence="2">Uncharacterized protein</fullName>
    </submittedName>
</protein>
<dbReference type="GeneID" id="17090640"/>
<keyword evidence="1" id="KW-0472">Membrane</keyword>
<organism evidence="2 3">
    <name type="scientific">Galdieria sulphuraria</name>
    <name type="common">Red alga</name>
    <dbReference type="NCBI Taxonomy" id="130081"/>
    <lineage>
        <taxon>Eukaryota</taxon>
        <taxon>Rhodophyta</taxon>
        <taxon>Bangiophyceae</taxon>
        <taxon>Galdieriales</taxon>
        <taxon>Galdieriaceae</taxon>
        <taxon>Galdieria</taxon>
    </lineage>
</organism>
<sequence>MIDDPVGMEPKTREGVDSQVVTQYSLKEEKEPLKDWIQQSIQGLGVGLSSTFVLVYRGVDFLHNKATTLVDQHKDISTSEVAKNSLQGFYSGALAAGMVAYLGALNLFQRFQEWNIKNPSSTQKETKLEPK</sequence>
<evidence type="ECO:0000313" key="3">
    <source>
        <dbReference type="Proteomes" id="UP000030680"/>
    </source>
</evidence>
<dbReference type="RefSeq" id="XP_005708557.1">
    <property type="nucleotide sequence ID" value="XM_005708500.1"/>
</dbReference>
<keyword evidence="3" id="KW-1185">Reference proteome</keyword>
<proteinExistence type="predicted"/>
<keyword evidence="1" id="KW-0812">Transmembrane</keyword>
<dbReference type="Proteomes" id="UP000030680">
    <property type="component" value="Unassembled WGS sequence"/>
</dbReference>
<reference evidence="3" key="1">
    <citation type="journal article" date="2013" name="Science">
        <title>Gene transfer from bacteria and archaea facilitated evolution of an extremophilic eukaryote.</title>
        <authorList>
            <person name="Schonknecht G."/>
            <person name="Chen W.H."/>
            <person name="Ternes C.M."/>
            <person name="Barbier G.G."/>
            <person name="Shrestha R.P."/>
            <person name="Stanke M."/>
            <person name="Brautigam A."/>
            <person name="Baker B.J."/>
            <person name="Banfield J.F."/>
            <person name="Garavito R.M."/>
            <person name="Carr K."/>
            <person name="Wilkerson C."/>
            <person name="Rensing S.A."/>
            <person name="Gagneul D."/>
            <person name="Dickenson N.E."/>
            <person name="Oesterhelt C."/>
            <person name="Lercher M.J."/>
            <person name="Weber A.P."/>
        </authorList>
    </citation>
    <scope>NUCLEOTIDE SEQUENCE [LARGE SCALE GENOMIC DNA]</scope>
    <source>
        <strain evidence="3">074W</strain>
    </source>
</reference>
<dbReference type="Gramene" id="EME32037">
    <property type="protein sequence ID" value="EME32037"/>
    <property type="gene ID" value="Gasu_07830"/>
</dbReference>
<keyword evidence="1" id="KW-1133">Transmembrane helix</keyword>
<dbReference type="OrthoDB" id="10396967at2759"/>
<dbReference type="KEGG" id="gsl:Gasu_07830"/>
<name>M2XPB9_GALSU</name>
<accession>M2XPB9</accession>
<evidence type="ECO:0000313" key="2">
    <source>
        <dbReference type="EMBL" id="EME32037.1"/>
    </source>
</evidence>
<gene>
    <name evidence="2" type="ORF">Gasu_07830</name>
</gene>